<dbReference type="SUPFAM" id="SSF143744">
    <property type="entry name" value="GlcG-like"/>
    <property type="match status" value="1"/>
</dbReference>
<dbReference type="InterPro" id="IPR005624">
    <property type="entry name" value="PduO/GlcC-like"/>
</dbReference>
<dbReference type="EMBL" id="CP157484">
    <property type="protein sequence ID" value="XBO37394.1"/>
    <property type="molecule type" value="Genomic_DNA"/>
</dbReference>
<accession>A0AAU7JBC8</accession>
<gene>
    <name evidence="1" type="ORF">ABEG18_16870</name>
</gene>
<name>A0AAU7JBC8_9HYPH</name>
<dbReference type="PANTHER" id="PTHR34309:SF10">
    <property type="entry name" value="SLR1406 PROTEIN"/>
    <property type="match status" value="1"/>
</dbReference>
<proteinExistence type="predicted"/>
<sequence>MNPLTLAQADEIVTVALKTGRDRNFEPLTVVVLDAGGHPIVVKREDRSGILRVDIATGKAWGALGMGFGSRELFGRAAKAPAFFTALAAASQGRMVPVPGGVLIRDQEGTIIGAVGISGDISDNDEICAVAGIEAAGLKADPGVAS</sequence>
<evidence type="ECO:0000313" key="1">
    <source>
        <dbReference type="EMBL" id="XBO37394.1"/>
    </source>
</evidence>
<dbReference type="PANTHER" id="PTHR34309">
    <property type="entry name" value="SLR1406 PROTEIN"/>
    <property type="match status" value="1"/>
</dbReference>
<reference evidence="1" key="1">
    <citation type="submission" date="2024-05" db="EMBL/GenBank/DDBJ databases">
        <authorList>
            <person name="Kim S."/>
            <person name="Heo J."/>
            <person name="Choi H."/>
            <person name="Choi Y."/>
            <person name="Kwon S.-W."/>
            <person name="Kim Y."/>
        </authorList>
    </citation>
    <scope>NUCLEOTIDE SEQUENCE</scope>
    <source>
        <strain evidence="1">KACC 23698</strain>
    </source>
</reference>
<dbReference type="InterPro" id="IPR052517">
    <property type="entry name" value="GlcG_carb_metab_protein"/>
</dbReference>
<dbReference type="Pfam" id="PF03928">
    <property type="entry name" value="HbpS-like"/>
    <property type="match status" value="1"/>
</dbReference>
<protein>
    <submittedName>
        <fullName evidence="1">Heme-binding protein</fullName>
    </submittedName>
</protein>
<dbReference type="AlphaFoldDB" id="A0AAU7JBC8"/>
<dbReference type="Gene3D" id="3.30.450.150">
    <property type="entry name" value="Haem-degrading domain"/>
    <property type="match status" value="1"/>
</dbReference>
<organism evidence="1">
    <name type="scientific">Alsobacter sp. KACC 23698</name>
    <dbReference type="NCBI Taxonomy" id="3149229"/>
    <lineage>
        <taxon>Bacteria</taxon>
        <taxon>Pseudomonadati</taxon>
        <taxon>Pseudomonadota</taxon>
        <taxon>Alphaproteobacteria</taxon>
        <taxon>Hyphomicrobiales</taxon>
        <taxon>Alsobacteraceae</taxon>
        <taxon>Alsobacter</taxon>
    </lineage>
</organism>
<dbReference type="InterPro" id="IPR038084">
    <property type="entry name" value="PduO/GlcC-like_sf"/>
</dbReference>
<dbReference type="RefSeq" id="WP_406854214.1">
    <property type="nucleotide sequence ID" value="NZ_CP157484.1"/>
</dbReference>